<dbReference type="Proteomes" id="UP000219338">
    <property type="component" value="Unassembled WGS sequence"/>
</dbReference>
<dbReference type="AlphaFoldDB" id="A0A284SCI0"/>
<feature type="region of interest" description="Disordered" evidence="1">
    <location>
        <begin position="114"/>
        <end position="156"/>
    </location>
</feature>
<dbReference type="OrthoDB" id="2676448at2759"/>
<evidence type="ECO:0000313" key="2">
    <source>
        <dbReference type="EMBL" id="SJL18705.1"/>
    </source>
</evidence>
<evidence type="ECO:0000256" key="1">
    <source>
        <dbReference type="SAM" id="MobiDB-lite"/>
    </source>
</evidence>
<sequence>MLKWEDVIEYTFLSEFDLLQDTREDIREKPWANSAIREASDAYYWIVRAQEEVHQLNIEIRRVITKIKAEEKYLRQAIDELKVNDPSLSYQVEKYRLERAQFDDTWEELGLSALDDATDHYEGDTNISDDDEEEGEEVTETQKQQDIESIMTAFSD</sequence>
<keyword evidence="3" id="KW-1185">Reference proteome</keyword>
<name>A0A284SCI0_ARMOS</name>
<organism evidence="2 3">
    <name type="scientific">Armillaria ostoyae</name>
    <name type="common">Armillaria root rot fungus</name>
    <dbReference type="NCBI Taxonomy" id="47428"/>
    <lineage>
        <taxon>Eukaryota</taxon>
        <taxon>Fungi</taxon>
        <taxon>Dikarya</taxon>
        <taxon>Basidiomycota</taxon>
        <taxon>Agaricomycotina</taxon>
        <taxon>Agaricomycetes</taxon>
        <taxon>Agaricomycetidae</taxon>
        <taxon>Agaricales</taxon>
        <taxon>Marasmiineae</taxon>
        <taxon>Physalacriaceae</taxon>
        <taxon>Armillaria</taxon>
    </lineage>
</organism>
<gene>
    <name evidence="2" type="ORF">ARMOST_22304</name>
</gene>
<proteinExistence type="predicted"/>
<reference evidence="3" key="1">
    <citation type="journal article" date="2017" name="Nat. Ecol. Evol.">
        <title>Genome expansion and lineage-specific genetic innovations in the forest pathogenic fungi Armillaria.</title>
        <authorList>
            <person name="Sipos G."/>
            <person name="Prasanna A.N."/>
            <person name="Walter M.C."/>
            <person name="O'Connor E."/>
            <person name="Balint B."/>
            <person name="Krizsan K."/>
            <person name="Kiss B."/>
            <person name="Hess J."/>
            <person name="Varga T."/>
            <person name="Slot J."/>
            <person name="Riley R."/>
            <person name="Boka B."/>
            <person name="Rigling D."/>
            <person name="Barry K."/>
            <person name="Lee J."/>
            <person name="Mihaltcheva S."/>
            <person name="LaButti K."/>
            <person name="Lipzen A."/>
            <person name="Waldron R."/>
            <person name="Moloney N.M."/>
            <person name="Sperisen C."/>
            <person name="Kredics L."/>
            <person name="Vagvoelgyi C."/>
            <person name="Patrignani A."/>
            <person name="Fitzpatrick D."/>
            <person name="Nagy I."/>
            <person name="Doyle S."/>
            <person name="Anderson J.B."/>
            <person name="Grigoriev I.V."/>
            <person name="Gueldener U."/>
            <person name="Muensterkoetter M."/>
            <person name="Nagy L.G."/>
        </authorList>
    </citation>
    <scope>NUCLEOTIDE SEQUENCE [LARGE SCALE GENOMIC DNA]</scope>
    <source>
        <strain evidence="3">C18/9</strain>
    </source>
</reference>
<accession>A0A284SCI0</accession>
<feature type="compositionally biased region" description="Acidic residues" evidence="1">
    <location>
        <begin position="127"/>
        <end position="139"/>
    </location>
</feature>
<dbReference type="OMA" id="DAYYWIV"/>
<evidence type="ECO:0000313" key="3">
    <source>
        <dbReference type="Proteomes" id="UP000219338"/>
    </source>
</evidence>
<dbReference type="EMBL" id="FUEG01000067">
    <property type="protein sequence ID" value="SJL18705.1"/>
    <property type="molecule type" value="Genomic_DNA"/>
</dbReference>
<protein>
    <submittedName>
        <fullName evidence="2">Uncharacterized protein</fullName>
    </submittedName>
</protein>
<dbReference type="STRING" id="47428.A0A284SCI0"/>